<dbReference type="Pfam" id="PF10551">
    <property type="entry name" value="MULE"/>
    <property type="match status" value="1"/>
</dbReference>
<evidence type="ECO:0000256" key="5">
    <source>
        <dbReference type="PROSITE-ProRule" id="PRU00325"/>
    </source>
</evidence>
<evidence type="ECO:0000313" key="9">
    <source>
        <dbReference type="EnsemblPlants" id="AET4Gv20781200.3"/>
    </source>
</evidence>
<organism evidence="9 10">
    <name type="scientific">Aegilops tauschii subsp. strangulata</name>
    <name type="common">Goatgrass</name>
    <dbReference type="NCBI Taxonomy" id="200361"/>
    <lineage>
        <taxon>Eukaryota</taxon>
        <taxon>Viridiplantae</taxon>
        <taxon>Streptophyta</taxon>
        <taxon>Embryophyta</taxon>
        <taxon>Tracheophyta</taxon>
        <taxon>Spermatophyta</taxon>
        <taxon>Magnoliopsida</taxon>
        <taxon>Liliopsida</taxon>
        <taxon>Poales</taxon>
        <taxon>Poaceae</taxon>
        <taxon>BOP clade</taxon>
        <taxon>Pooideae</taxon>
        <taxon>Triticodae</taxon>
        <taxon>Triticeae</taxon>
        <taxon>Triticinae</taxon>
        <taxon>Aegilops</taxon>
    </lineage>
</organism>
<dbReference type="EnsemblPlants" id="AET4Gv20781200.3">
    <property type="protein sequence ID" value="AET4Gv20781200.3"/>
    <property type="gene ID" value="AET4Gv20781200"/>
</dbReference>
<evidence type="ECO:0000313" key="10">
    <source>
        <dbReference type="Proteomes" id="UP000015105"/>
    </source>
</evidence>
<dbReference type="OMA" id="YRECENA"/>
<dbReference type="PROSITE" id="PS50966">
    <property type="entry name" value="ZF_SWIM"/>
    <property type="match status" value="1"/>
</dbReference>
<keyword evidence="2 6" id="KW-0479">Metal-binding</keyword>
<reference evidence="9" key="5">
    <citation type="journal article" date="2021" name="G3 (Bethesda)">
        <title>Aegilops tauschii genome assembly Aet v5.0 features greater sequence contiguity and improved annotation.</title>
        <authorList>
            <person name="Wang L."/>
            <person name="Zhu T."/>
            <person name="Rodriguez J.C."/>
            <person name="Deal K.R."/>
            <person name="Dubcovsky J."/>
            <person name="McGuire P.E."/>
            <person name="Lux T."/>
            <person name="Spannagl M."/>
            <person name="Mayer K.F.X."/>
            <person name="Baldrich P."/>
            <person name="Meyers B.C."/>
            <person name="Huo N."/>
            <person name="Gu Y.Q."/>
            <person name="Zhou H."/>
            <person name="Devos K.M."/>
            <person name="Bennetzen J.L."/>
            <person name="Unver T."/>
            <person name="Budak H."/>
            <person name="Gulick P.J."/>
            <person name="Galiba G."/>
            <person name="Kalapos B."/>
            <person name="Nelson D.R."/>
            <person name="Li P."/>
            <person name="You F.M."/>
            <person name="Luo M.C."/>
            <person name="Dvorak J."/>
        </authorList>
    </citation>
    <scope>NUCLEOTIDE SEQUENCE [LARGE SCALE GENOMIC DNA]</scope>
    <source>
        <strain evidence="9">cv. AL8/78</strain>
    </source>
</reference>
<dbReference type="InterPro" id="IPR031052">
    <property type="entry name" value="FHY3/FAR1"/>
</dbReference>
<dbReference type="STRING" id="200361.A0A453J486"/>
<evidence type="ECO:0000256" key="1">
    <source>
        <dbReference type="ARBA" id="ARBA00005889"/>
    </source>
</evidence>
<sequence length="480" mass="55485">MPFGLFVGVNNHFRTIIFGGVLVRDETVETFEWVFTEFIRMMGGKHPQTVLTDQCRAMELALENVMPDTTHRWCKWHVLKSAKEKLGPLYTKRSKFRSEFHKRIQHMLTVDEFETAWKDLIESHGLQTHPYLTNIYETREKWAKPYFNGKFCAKMTSTQRSESANHMLKGYVPASCPMHLFVRQYMRLLFNREASENYEERRTKITPPVMKMNAPLEMHASEIYTRAMFDKFGDVVYESMQYKVEEVCKGETYLVRRYHPEKHEKWCRVVYRVEVDKLADKLRCECANFEHTGLLCCHSVKVLDFLGIDCIQAHHILKRWTKDARDVLPNHLSHLQKDIISLNSVTFRHSNLYTHALEVVHLGDSNTEAYECAMDILKKAMDTLTPIAALQDGMGLEARIETQKIKQKDLVPLSVPYNTACSDAEGSAVGNFSGLRAPERKRKPGRPTTSRDKPPYDDQSAKNKSHTPNVHAANGYGTSK</sequence>
<feature type="compositionally biased region" description="Basic and acidic residues" evidence="7">
    <location>
        <begin position="449"/>
        <end position="461"/>
    </location>
</feature>
<dbReference type="Proteomes" id="UP000015105">
    <property type="component" value="Chromosome 4D"/>
</dbReference>
<dbReference type="GO" id="GO:0005634">
    <property type="term" value="C:nucleus"/>
    <property type="evidence" value="ECO:0007669"/>
    <property type="project" value="UniProtKB-SubCell"/>
</dbReference>
<reference evidence="9" key="3">
    <citation type="journal article" date="2017" name="Nature">
        <title>Genome sequence of the progenitor of the wheat D genome Aegilops tauschii.</title>
        <authorList>
            <person name="Luo M.C."/>
            <person name="Gu Y.Q."/>
            <person name="Puiu D."/>
            <person name="Wang H."/>
            <person name="Twardziok S.O."/>
            <person name="Deal K.R."/>
            <person name="Huo N."/>
            <person name="Zhu T."/>
            <person name="Wang L."/>
            <person name="Wang Y."/>
            <person name="McGuire P.E."/>
            <person name="Liu S."/>
            <person name="Long H."/>
            <person name="Ramasamy R.K."/>
            <person name="Rodriguez J.C."/>
            <person name="Van S.L."/>
            <person name="Yuan L."/>
            <person name="Wang Z."/>
            <person name="Xia Z."/>
            <person name="Xiao L."/>
            <person name="Anderson O.D."/>
            <person name="Ouyang S."/>
            <person name="Liang Y."/>
            <person name="Zimin A.V."/>
            <person name="Pertea G."/>
            <person name="Qi P."/>
            <person name="Bennetzen J.L."/>
            <person name="Dai X."/>
            <person name="Dawson M.W."/>
            <person name="Muller H.G."/>
            <person name="Kugler K."/>
            <person name="Rivarola-Duarte L."/>
            <person name="Spannagl M."/>
            <person name="Mayer K.F.X."/>
            <person name="Lu F.H."/>
            <person name="Bevan M.W."/>
            <person name="Leroy P."/>
            <person name="Li P."/>
            <person name="You F.M."/>
            <person name="Sun Q."/>
            <person name="Liu Z."/>
            <person name="Lyons E."/>
            <person name="Wicker T."/>
            <person name="Salzberg S.L."/>
            <person name="Devos K.M."/>
            <person name="Dvorak J."/>
        </authorList>
    </citation>
    <scope>NUCLEOTIDE SEQUENCE [LARGE SCALE GENOMIC DNA]</scope>
    <source>
        <strain evidence="9">cv. AL8/78</strain>
    </source>
</reference>
<dbReference type="EnsemblPlants" id="AET4Gv20781200.8">
    <property type="protein sequence ID" value="AET4Gv20781200.8"/>
    <property type="gene ID" value="AET4Gv20781200"/>
</dbReference>
<reference evidence="10" key="1">
    <citation type="journal article" date="2014" name="Science">
        <title>Ancient hybridizations among the ancestral genomes of bread wheat.</title>
        <authorList>
            <consortium name="International Wheat Genome Sequencing Consortium,"/>
            <person name="Marcussen T."/>
            <person name="Sandve S.R."/>
            <person name="Heier L."/>
            <person name="Spannagl M."/>
            <person name="Pfeifer M."/>
            <person name="Jakobsen K.S."/>
            <person name="Wulff B.B."/>
            <person name="Steuernagel B."/>
            <person name="Mayer K.F."/>
            <person name="Olsen O.A."/>
        </authorList>
    </citation>
    <scope>NUCLEOTIDE SEQUENCE [LARGE SCALE GENOMIC DNA]</scope>
    <source>
        <strain evidence="10">cv. AL8/78</strain>
    </source>
</reference>
<dbReference type="KEGG" id="ats:109735424"/>
<dbReference type="GO" id="GO:0006355">
    <property type="term" value="P:regulation of DNA-templated transcription"/>
    <property type="evidence" value="ECO:0007669"/>
    <property type="project" value="UniProtKB-UniRule"/>
</dbReference>
<dbReference type="SMART" id="SM00575">
    <property type="entry name" value="ZnF_PMZ"/>
    <property type="match status" value="1"/>
</dbReference>
<evidence type="ECO:0000256" key="3">
    <source>
        <dbReference type="ARBA" id="ARBA00022771"/>
    </source>
</evidence>
<dbReference type="Pfam" id="PF04434">
    <property type="entry name" value="SWIM"/>
    <property type="match status" value="1"/>
</dbReference>
<keyword evidence="3 5" id="KW-0863">Zinc-finger</keyword>
<keyword evidence="6" id="KW-0539">Nucleus</keyword>
<dbReference type="GO" id="GO:0008270">
    <property type="term" value="F:zinc ion binding"/>
    <property type="evidence" value="ECO:0007669"/>
    <property type="project" value="UniProtKB-UniRule"/>
</dbReference>
<dbReference type="RefSeq" id="XP_020150223.1">
    <property type="nucleotide sequence ID" value="XM_020294634.4"/>
</dbReference>
<reference evidence="9" key="4">
    <citation type="submission" date="2019-03" db="UniProtKB">
        <authorList>
            <consortium name="EnsemblPlants"/>
        </authorList>
    </citation>
    <scope>IDENTIFICATION</scope>
</reference>
<evidence type="ECO:0000256" key="6">
    <source>
        <dbReference type="RuleBase" id="RU367018"/>
    </source>
</evidence>
<evidence type="ECO:0000259" key="8">
    <source>
        <dbReference type="PROSITE" id="PS50966"/>
    </source>
</evidence>
<proteinExistence type="inferred from homology"/>
<reference evidence="10" key="2">
    <citation type="journal article" date="2017" name="Nat. Plants">
        <title>The Aegilops tauschii genome reveals multiple impacts of transposons.</title>
        <authorList>
            <person name="Zhao G."/>
            <person name="Zou C."/>
            <person name="Li K."/>
            <person name="Wang K."/>
            <person name="Li T."/>
            <person name="Gao L."/>
            <person name="Zhang X."/>
            <person name="Wang H."/>
            <person name="Yang Z."/>
            <person name="Liu X."/>
            <person name="Jiang W."/>
            <person name="Mao L."/>
            <person name="Kong X."/>
            <person name="Jiao Y."/>
            <person name="Jia J."/>
        </authorList>
    </citation>
    <scope>NUCLEOTIDE SEQUENCE [LARGE SCALE GENOMIC DNA]</scope>
    <source>
        <strain evidence="10">cv. AL8/78</strain>
    </source>
</reference>
<protein>
    <recommendedName>
        <fullName evidence="6">Protein FAR1-RELATED SEQUENCE</fullName>
    </recommendedName>
</protein>
<dbReference type="GeneID" id="109735424"/>
<feature type="domain" description="SWIM-type" evidence="8">
    <location>
        <begin position="271"/>
        <end position="307"/>
    </location>
</feature>
<keyword evidence="10" id="KW-1185">Reference proteome</keyword>
<dbReference type="PANTHER" id="PTHR31669:SF307">
    <property type="entry name" value="PROTEIN FAR1-RELATED SEQUENCE"/>
    <property type="match status" value="1"/>
</dbReference>
<dbReference type="InterPro" id="IPR018289">
    <property type="entry name" value="MULE_transposase_dom"/>
</dbReference>
<comment type="function">
    <text evidence="6">Putative transcription activator involved in regulating light control of development.</text>
</comment>
<dbReference type="Gramene" id="AET4Gv20781200.8">
    <property type="protein sequence ID" value="AET4Gv20781200.8"/>
    <property type="gene ID" value="AET4Gv20781200"/>
</dbReference>
<comment type="subcellular location">
    <subcellularLocation>
        <location evidence="6">Nucleus</location>
    </subcellularLocation>
</comment>
<dbReference type="InterPro" id="IPR006564">
    <property type="entry name" value="Znf_PMZ"/>
</dbReference>
<feature type="region of interest" description="Disordered" evidence="7">
    <location>
        <begin position="428"/>
        <end position="480"/>
    </location>
</feature>
<keyword evidence="4 6" id="KW-0862">Zinc</keyword>
<dbReference type="OrthoDB" id="693512at2759"/>
<evidence type="ECO:0000256" key="2">
    <source>
        <dbReference type="ARBA" id="ARBA00022723"/>
    </source>
</evidence>
<dbReference type="PANTHER" id="PTHR31669">
    <property type="entry name" value="PROTEIN FAR1-RELATED SEQUENCE 10-RELATED"/>
    <property type="match status" value="1"/>
</dbReference>
<evidence type="ECO:0000256" key="7">
    <source>
        <dbReference type="SAM" id="MobiDB-lite"/>
    </source>
</evidence>
<comment type="similarity">
    <text evidence="1 6">Belongs to the FHY3/FAR1 family.</text>
</comment>
<dbReference type="Gramene" id="AET4Gv20781200.3">
    <property type="protein sequence ID" value="AET4Gv20781200.3"/>
    <property type="gene ID" value="AET4Gv20781200"/>
</dbReference>
<dbReference type="AlphaFoldDB" id="A0A453J486"/>
<accession>A0A453J486</accession>
<dbReference type="InterPro" id="IPR007527">
    <property type="entry name" value="Znf_SWIM"/>
</dbReference>
<evidence type="ECO:0000256" key="4">
    <source>
        <dbReference type="ARBA" id="ARBA00022833"/>
    </source>
</evidence>
<name>A0A453J486_AEGTS</name>